<name>A0ABP8CG74_9ACTN</name>
<proteinExistence type="predicted"/>
<dbReference type="Pfam" id="PF09339">
    <property type="entry name" value="HTH_IclR"/>
    <property type="match status" value="1"/>
</dbReference>
<dbReference type="SUPFAM" id="SSF46785">
    <property type="entry name" value="Winged helix' DNA-binding domain"/>
    <property type="match status" value="1"/>
</dbReference>
<dbReference type="Proteomes" id="UP001501710">
    <property type="component" value="Unassembled WGS sequence"/>
</dbReference>
<sequence length="380" mass="42109">MEPLAEPDALTPDSLLEQGLAVLRDLLGPDWKVTVQPASQEVRSTRRRLDVMIQVKADGDSVFTQVMVDLRSRVSPRLVDEQLLPKLELLRQVSNYTNLLVIAPWITPRVRRLLQDYNIGYIDLTGNVSLRVSRPAIAIYAQGTSRAPRSRATRSSRTTLAGAKAARLVRILTDVTPPYRATDLARVTGLSLPYVSRLVEALEEQRLIRRDGRVITQVDWPDLLRLRAEHYDLLRHNSYVGMVAPNGIDAVLKALPAMLTEHSEWIALTGSYAARAVAPLAVGGQLMLYHPASAPRLPDEIGDELGLLRVDKGADVLLLRAHDPVVFERTVDRGGVRHVALSQIVLDCLSGPGRMPAEGEAVLSYMQGNTKEWRADRLPT</sequence>
<comment type="caution">
    <text evidence="2">The sequence shown here is derived from an EMBL/GenBank/DDBJ whole genome shotgun (WGS) entry which is preliminary data.</text>
</comment>
<dbReference type="InterPro" id="IPR036390">
    <property type="entry name" value="WH_DNA-bd_sf"/>
</dbReference>
<dbReference type="InterPro" id="IPR005471">
    <property type="entry name" value="Tscrpt_reg_IclR_N"/>
</dbReference>
<organism evidence="2 3">
    <name type="scientific">Actinomadura meridiana</name>
    <dbReference type="NCBI Taxonomy" id="559626"/>
    <lineage>
        <taxon>Bacteria</taxon>
        <taxon>Bacillati</taxon>
        <taxon>Actinomycetota</taxon>
        <taxon>Actinomycetes</taxon>
        <taxon>Streptosporangiales</taxon>
        <taxon>Thermomonosporaceae</taxon>
        <taxon>Actinomadura</taxon>
    </lineage>
</organism>
<dbReference type="SMART" id="SM00419">
    <property type="entry name" value="HTH_CRP"/>
    <property type="match status" value="1"/>
</dbReference>
<dbReference type="InterPro" id="IPR012318">
    <property type="entry name" value="HTH_CRP"/>
</dbReference>
<evidence type="ECO:0000313" key="3">
    <source>
        <dbReference type="Proteomes" id="UP001501710"/>
    </source>
</evidence>
<protein>
    <recommendedName>
        <fullName evidence="1">HTH crp-type domain-containing protein</fullName>
    </recommendedName>
</protein>
<dbReference type="Gene3D" id="1.10.10.10">
    <property type="entry name" value="Winged helix-like DNA-binding domain superfamily/Winged helix DNA-binding domain"/>
    <property type="match status" value="1"/>
</dbReference>
<accession>A0ABP8CG74</accession>
<evidence type="ECO:0000259" key="1">
    <source>
        <dbReference type="SMART" id="SM00419"/>
    </source>
</evidence>
<reference evidence="3" key="1">
    <citation type="journal article" date="2019" name="Int. J. Syst. Evol. Microbiol.">
        <title>The Global Catalogue of Microorganisms (GCM) 10K type strain sequencing project: providing services to taxonomists for standard genome sequencing and annotation.</title>
        <authorList>
            <consortium name="The Broad Institute Genomics Platform"/>
            <consortium name="The Broad Institute Genome Sequencing Center for Infectious Disease"/>
            <person name="Wu L."/>
            <person name="Ma J."/>
        </authorList>
    </citation>
    <scope>NUCLEOTIDE SEQUENCE [LARGE SCALE GENOMIC DNA]</scope>
    <source>
        <strain evidence="3">JCM 17440</strain>
    </source>
</reference>
<dbReference type="RefSeq" id="WP_344902561.1">
    <property type="nucleotide sequence ID" value="NZ_BAABAS010000020.1"/>
</dbReference>
<evidence type="ECO:0000313" key="2">
    <source>
        <dbReference type="EMBL" id="GAA4238896.1"/>
    </source>
</evidence>
<dbReference type="InterPro" id="IPR036388">
    <property type="entry name" value="WH-like_DNA-bd_sf"/>
</dbReference>
<feature type="domain" description="HTH crp-type" evidence="1">
    <location>
        <begin position="171"/>
        <end position="219"/>
    </location>
</feature>
<dbReference type="EMBL" id="BAABAS010000020">
    <property type="protein sequence ID" value="GAA4238896.1"/>
    <property type="molecule type" value="Genomic_DNA"/>
</dbReference>
<gene>
    <name evidence="2" type="ORF">GCM10022254_56760</name>
</gene>
<keyword evidence="3" id="KW-1185">Reference proteome</keyword>